<feature type="transmembrane region" description="Helical" evidence="6">
    <location>
        <begin position="239"/>
        <end position="258"/>
    </location>
</feature>
<keyword evidence="4 6" id="KW-1133">Transmembrane helix</keyword>
<proteinExistence type="predicted"/>
<dbReference type="InterPro" id="IPR003339">
    <property type="entry name" value="ABC/ECF_trnsptr_transmembrane"/>
</dbReference>
<feature type="transmembrane region" description="Helical" evidence="6">
    <location>
        <begin position="154"/>
        <end position="170"/>
    </location>
</feature>
<dbReference type="PANTHER" id="PTHR34857">
    <property type="entry name" value="SLL0384 PROTEIN"/>
    <property type="match status" value="1"/>
</dbReference>
<dbReference type="InterPro" id="IPR012809">
    <property type="entry name" value="ECF_CbiQ"/>
</dbReference>
<dbReference type="CDD" id="cd16914">
    <property type="entry name" value="EcfT"/>
    <property type="match status" value="1"/>
</dbReference>
<evidence type="ECO:0000256" key="5">
    <source>
        <dbReference type="ARBA" id="ARBA00023136"/>
    </source>
</evidence>
<sequence length="267" mass="29962">MSKINQAIHDIHYLDEMAERDTGLCRLHPLAKVIVTLWYVALTVSFDKYDLTGLAGMCLYPVVLMIHGELPVRRALVQLRPVLLVVCLVGISNPFFDRNVLFHIAGIPVTGGAVSMLTLVLKAMFAVSASYLLIATTSIDNICCALRMLHVPKILVTLVMLIYRYIILMLKEAQRVTEAYSLRAPHEKGIRYKVWGTLAGQMLLRSMDRAQAVYESMALRGFTGEYSLKRMDRDCGKSIRYAVCWCAALTGLRIFPLFEAVGRMLGM</sequence>
<evidence type="ECO:0000256" key="6">
    <source>
        <dbReference type="SAM" id="Phobius"/>
    </source>
</evidence>
<keyword evidence="2" id="KW-1003">Cell membrane</keyword>
<keyword evidence="3 6" id="KW-0812">Transmembrane</keyword>
<accession>A0A4R4FG69</accession>
<evidence type="ECO:0000313" key="7">
    <source>
        <dbReference type="EMBL" id="TDA22704.1"/>
    </source>
</evidence>
<gene>
    <name evidence="7" type="primary">cbiQ</name>
    <name evidence="7" type="ORF">E1963_04755</name>
</gene>
<keyword evidence="5 6" id="KW-0472">Membrane</keyword>
<protein>
    <submittedName>
        <fullName evidence="7">Cobalt ECF transporter T component CbiQ</fullName>
    </submittedName>
</protein>
<comment type="subcellular location">
    <subcellularLocation>
        <location evidence="1">Cell membrane</location>
        <topology evidence="1">Multi-pass membrane protein</topology>
    </subcellularLocation>
</comment>
<reference evidence="7 8" key="1">
    <citation type="journal article" date="2016" name="Nat. Microbiol.">
        <title>The Mouse Intestinal Bacterial Collection (miBC) provides host-specific insight into cultured diversity and functional potential of the gut microbiota.</title>
        <authorList>
            <person name="Lagkouvardos I."/>
            <person name="Pukall R."/>
            <person name="Abt B."/>
            <person name="Foesel B.U."/>
            <person name="Meier-Kolthoff J.P."/>
            <person name="Kumar N."/>
            <person name="Bresciani A."/>
            <person name="Martinez I."/>
            <person name="Just S."/>
            <person name="Ziegler C."/>
            <person name="Brugiroux S."/>
            <person name="Garzetti D."/>
            <person name="Wenning M."/>
            <person name="Bui T.P."/>
            <person name="Wang J."/>
            <person name="Hugenholtz F."/>
            <person name="Plugge C.M."/>
            <person name="Peterson D.A."/>
            <person name="Hornef M.W."/>
            <person name="Baines J.F."/>
            <person name="Smidt H."/>
            <person name="Walter J."/>
            <person name="Kristiansen K."/>
            <person name="Nielsen H.B."/>
            <person name="Haller D."/>
            <person name="Overmann J."/>
            <person name="Stecher B."/>
            <person name="Clavel T."/>
        </authorList>
    </citation>
    <scope>NUCLEOTIDE SEQUENCE [LARGE SCALE GENOMIC DNA]</scope>
    <source>
        <strain evidence="7 8">DSM 28560</strain>
    </source>
</reference>
<dbReference type="Proteomes" id="UP000295710">
    <property type="component" value="Unassembled WGS sequence"/>
</dbReference>
<dbReference type="PANTHER" id="PTHR34857:SF2">
    <property type="entry name" value="SLL0384 PROTEIN"/>
    <property type="match status" value="1"/>
</dbReference>
<feature type="transmembrane region" description="Helical" evidence="6">
    <location>
        <begin position="102"/>
        <end position="121"/>
    </location>
</feature>
<dbReference type="Pfam" id="PF02361">
    <property type="entry name" value="CbiQ"/>
    <property type="match status" value="1"/>
</dbReference>
<dbReference type="GO" id="GO:0043190">
    <property type="term" value="C:ATP-binding cassette (ABC) transporter complex"/>
    <property type="evidence" value="ECO:0007669"/>
    <property type="project" value="InterPro"/>
</dbReference>
<evidence type="ECO:0000256" key="2">
    <source>
        <dbReference type="ARBA" id="ARBA00022475"/>
    </source>
</evidence>
<dbReference type="InterPro" id="IPR051611">
    <property type="entry name" value="ECF_transporter_component"/>
</dbReference>
<evidence type="ECO:0000256" key="4">
    <source>
        <dbReference type="ARBA" id="ARBA00022989"/>
    </source>
</evidence>
<keyword evidence="8" id="KW-1185">Reference proteome</keyword>
<evidence type="ECO:0000256" key="3">
    <source>
        <dbReference type="ARBA" id="ARBA00022692"/>
    </source>
</evidence>
<dbReference type="EMBL" id="SMMX01000003">
    <property type="protein sequence ID" value="TDA22704.1"/>
    <property type="molecule type" value="Genomic_DNA"/>
</dbReference>
<dbReference type="GO" id="GO:0006824">
    <property type="term" value="P:cobalt ion transport"/>
    <property type="evidence" value="ECO:0007669"/>
    <property type="project" value="InterPro"/>
</dbReference>
<comment type="caution">
    <text evidence="7">The sequence shown here is derived from an EMBL/GenBank/DDBJ whole genome shotgun (WGS) entry which is preliminary data.</text>
</comment>
<evidence type="ECO:0000256" key="1">
    <source>
        <dbReference type="ARBA" id="ARBA00004651"/>
    </source>
</evidence>
<dbReference type="NCBIfam" id="TIGR02454">
    <property type="entry name" value="ECF_T_CbiQ"/>
    <property type="match status" value="1"/>
</dbReference>
<name>A0A4R4FG69_9FIRM</name>
<dbReference type="AlphaFoldDB" id="A0A4R4FG69"/>
<dbReference type="RefSeq" id="WP_132275854.1">
    <property type="nucleotide sequence ID" value="NZ_JAOBST010000005.1"/>
</dbReference>
<organism evidence="7 8">
    <name type="scientific">Extibacter muris</name>
    <dbReference type="NCBI Taxonomy" id="1796622"/>
    <lineage>
        <taxon>Bacteria</taxon>
        <taxon>Bacillati</taxon>
        <taxon>Bacillota</taxon>
        <taxon>Clostridia</taxon>
        <taxon>Lachnospirales</taxon>
        <taxon>Lachnospiraceae</taxon>
        <taxon>Extibacter</taxon>
    </lineage>
</organism>
<evidence type="ECO:0000313" key="8">
    <source>
        <dbReference type="Proteomes" id="UP000295710"/>
    </source>
</evidence>